<sequence>MKSHPAFPPGRNYIPLDQPADALAFIAYMALQARLIFCVIPSSRQSLYTQILRSLTDSNVYCIDKPQDYIKYSTSSAQAKSTSQDILLTPSNNCLLNWGWMQESQPNCILHWTHCAVSEGRAGTLFSTPFTFSYVQTNRIAIASSGSSSPSDPSVRPAPVSEAHITVLIAKSRARVPHPQPQPSPAPRLNVPTPRTNPVTLPAGNYYIVLEEATHLNVIPLIACIASNTKKVICHIPEGEDVNRYHTLVSRIIFNRTESQYVRPLPLAQIYRQSQRDRRKGQKDQRADAGAKIENERIQSKLSSHRRLQQHPLIRGSESFKPGGLLHALRQDLALHI</sequence>
<dbReference type="Proteomes" id="UP000011668">
    <property type="component" value="Unassembled WGS sequence"/>
</dbReference>
<dbReference type="EMBL" id="AFRT01001713">
    <property type="protein sequence ID" value="ELU39584.1"/>
    <property type="molecule type" value="Genomic_DNA"/>
</dbReference>
<feature type="region of interest" description="Disordered" evidence="1">
    <location>
        <begin position="172"/>
        <end position="193"/>
    </location>
</feature>
<feature type="region of interest" description="Disordered" evidence="1">
    <location>
        <begin position="272"/>
        <end position="308"/>
    </location>
</feature>
<dbReference type="AlphaFoldDB" id="L8WT73"/>
<comment type="caution">
    <text evidence="2">The sequence shown here is derived from an EMBL/GenBank/DDBJ whole genome shotgun (WGS) entry which is preliminary data.</text>
</comment>
<evidence type="ECO:0000256" key="1">
    <source>
        <dbReference type="SAM" id="MobiDB-lite"/>
    </source>
</evidence>
<dbReference type="HOGENOM" id="CLU_824335_0_0_1"/>
<dbReference type="OrthoDB" id="3258847at2759"/>
<name>L8WT73_THACA</name>
<evidence type="ECO:0000313" key="3">
    <source>
        <dbReference type="Proteomes" id="UP000011668"/>
    </source>
</evidence>
<proteinExistence type="predicted"/>
<accession>L8WT73</accession>
<protein>
    <submittedName>
        <fullName evidence="2">Uncharacterized protein</fullName>
    </submittedName>
</protein>
<gene>
    <name evidence="2" type="ORF">AG1IA_06391</name>
</gene>
<reference evidence="2 3" key="1">
    <citation type="journal article" date="2013" name="Nat. Commun.">
        <title>The evolution and pathogenic mechanisms of the rice sheath blight pathogen.</title>
        <authorList>
            <person name="Zheng A."/>
            <person name="Lin R."/>
            <person name="Xu L."/>
            <person name="Qin P."/>
            <person name="Tang C."/>
            <person name="Ai P."/>
            <person name="Zhang D."/>
            <person name="Liu Y."/>
            <person name="Sun Z."/>
            <person name="Feng H."/>
            <person name="Wang Y."/>
            <person name="Chen Y."/>
            <person name="Liang X."/>
            <person name="Fu R."/>
            <person name="Li Q."/>
            <person name="Zhang J."/>
            <person name="Yu X."/>
            <person name="Xie Z."/>
            <person name="Ding L."/>
            <person name="Guan P."/>
            <person name="Tang J."/>
            <person name="Liang Y."/>
            <person name="Wang S."/>
            <person name="Deng Q."/>
            <person name="Li S."/>
            <person name="Zhu J."/>
            <person name="Wang L."/>
            <person name="Liu H."/>
            <person name="Li P."/>
        </authorList>
    </citation>
    <scope>NUCLEOTIDE SEQUENCE [LARGE SCALE GENOMIC DNA]</scope>
    <source>
        <strain evidence="3">AG-1 IA</strain>
    </source>
</reference>
<keyword evidence="3" id="KW-1185">Reference proteome</keyword>
<feature type="compositionally biased region" description="Basic and acidic residues" evidence="1">
    <location>
        <begin position="282"/>
        <end position="299"/>
    </location>
</feature>
<evidence type="ECO:0000313" key="2">
    <source>
        <dbReference type="EMBL" id="ELU39584.1"/>
    </source>
</evidence>
<organism evidence="2 3">
    <name type="scientific">Thanatephorus cucumeris (strain AG1-IA)</name>
    <name type="common">Rice sheath blight fungus</name>
    <name type="synonym">Rhizoctonia solani</name>
    <dbReference type="NCBI Taxonomy" id="983506"/>
    <lineage>
        <taxon>Eukaryota</taxon>
        <taxon>Fungi</taxon>
        <taxon>Dikarya</taxon>
        <taxon>Basidiomycota</taxon>
        <taxon>Agaricomycotina</taxon>
        <taxon>Agaricomycetes</taxon>
        <taxon>Cantharellales</taxon>
        <taxon>Ceratobasidiaceae</taxon>
        <taxon>Rhizoctonia</taxon>
        <taxon>Rhizoctonia solani AG-1</taxon>
    </lineage>
</organism>